<proteinExistence type="predicted"/>
<gene>
    <name evidence="1" type="ORF">EZS28_039659</name>
</gene>
<dbReference type="EMBL" id="SNRW01021194">
    <property type="protein sequence ID" value="KAA6364814.1"/>
    <property type="molecule type" value="Genomic_DNA"/>
</dbReference>
<protein>
    <submittedName>
        <fullName evidence="1">Uncharacterized protein</fullName>
    </submittedName>
</protein>
<dbReference type="AlphaFoldDB" id="A0A5J4U356"/>
<organism evidence="1 2">
    <name type="scientific">Streblomastix strix</name>
    <dbReference type="NCBI Taxonomy" id="222440"/>
    <lineage>
        <taxon>Eukaryota</taxon>
        <taxon>Metamonada</taxon>
        <taxon>Preaxostyla</taxon>
        <taxon>Oxymonadida</taxon>
        <taxon>Streblomastigidae</taxon>
        <taxon>Streblomastix</taxon>
    </lineage>
</organism>
<accession>A0A5J4U356</accession>
<reference evidence="1 2" key="1">
    <citation type="submission" date="2019-03" db="EMBL/GenBank/DDBJ databases">
        <title>Single cell metagenomics reveals metabolic interactions within the superorganism composed of flagellate Streblomastix strix and complex community of Bacteroidetes bacteria on its surface.</title>
        <authorList>
            <person name="Treitli S.C."/>
            <person name="Kolisko M."/>
            <person name="Husnik F."/>
            <person name="Keeling P."/>
            <person name="Hampl V."/>
        </authorList>
    </citation>
    <scope>NUCLEOTIDE SEQUENCE [LARGE SCALE GENOMIC DNA]</scope>
    <source>
        <strain evidence="1">ST1C</strain>
    </source>
</reference>
<evidence type="ECO:0000313" key="2">
    <source>
        <dbReference type="Proteomes" id="UP000324800"/>
    </source>
</evidence>
<name>A0A5J4U356_9EUKA</name>
<sequence>MSSAVTALAKLVDKTLVTVDIYNLQLHAYHIPDAQSHKFDIEVDNRGKMRSCVDFGRENEKGKKTSTARTDNSSVFIGNEGEELFR</sequence>
<comment type="caution">
    <text evidence="1">The sequence shown here is derived from an EMBL/GenBank/DDBJ whole genome shotgun (WGS) entry which is preliminary data.</text>
</comment>
<evidence type="ECO:0000313" key="1">
    <source>
        <dbReference type="EMBL" id="KAA6364814.1"/>
    </source>
</evidence>
<dbReference type="Proteomes" id="UP000324800">
    <property type="component" value="Unassembled WGS sequence"/>
</dbReference>